<keyword evidence="2" id="KW-1185">Reference proteome</keyword>
<dbReference type="Proteomes" id="UP000887013">
    <property type="component" value="Unassembled WGS sequence"/>
</dbReference>
<accession>A0A8X6UIN1</accession>
<dbReference type="AlphaFoldDB" id="A0A8X6UIN1"/>
<comment type="caution">
    <text evidence="1">The sequence shown here is derived from an EMBL/GenBank/DDBJ whole genome shotgun (WGS) entry which is preliminary data.</text>
</comment>
<evidence type="ECO:0000313" key="1">
    <source>
        <dbReference type="EMBL" id="GFU18756.1"/>
    </source>
</evidence>
<organism evidence="1 2">
    <name type="scientific">Nephila pilipes</name>
    <name type="common">Giant wood spider</name>
    <name type="synonym">Nephila maculata</name>
    <dbReference type="NCBI Taxonomy" id="299642"/>
    <lineage>
        <taxon>Eukaryota</taxon>
        <taxon>Metazoa</taxon>
        <taxon>Ecdysozoa</taxon>
        <taxon>Arthropoda</taxon>
        <taxon>Chelicerata</taxon>
        <taxon>Arachnida</taxon>
        <taxon>Araneae</taxon>
        <taxon>Araneomorphae</taxon>
        <taxon>Entelegynae</taxon>
        <taxon>Araneoidea</taxon>
        <taxon>Nephilidae</taxon>
        <taxon>Nephila</taxon>
    </lineage>
</organism>
<gene>
    <name evidence="1" type="ORF">NPIL_127181</name>
</gene>
<evidence type="ECO:0000313" key="2">
    <source>
        <dbReference type="Proteomes" id="UP000887013"/>
    </source>
</evidence>
<reference evidence="1" key="1">
    <citation type="submission" date="2020-08" db="EMBL/GenBank/DDBJ databases">
        <title>Multicomponent nature underlies the extraordinary mechanical properties of spider dragline silk.</title>
        <authorList>
            <person name="Kono N."/>
            <person name="Nakamura H."/>
            <person name="Mori M."/>
            <person name="Yoshida Y."/>
            <person name="Ohtoshi R."/>
            <person name="Malay A.D."/>
            <person name="Moran D.A.P."/>
            <person name="Tomita M."/>
            <person name="Numata K."/>
            <person name="Arakawa K."/>
        </authorList>
    </citation>
    <scope>NUCLEOTIDE SEQUENCE</scope>
</reference>
<dbReference type="EMBL" id="BMAW01126887">
    <property type="protein sequence ID" value="GFU18756.1"/>
    <property type="molecule type" value="Genomic_DNA"/>
</dbReference>
<protein>
    <submittedName>
        <fullName evidence="1">Uncharacterized protein</fullName>
    </submittedName>
</protein>
<proteinExistence type="predicted"/>
<sequence>MLLFLTSPCDMELKFEEHGEYVRNTKKNHLKKNKTSE</sequence>
<name>A0A8X6UIN1_NEPPI</name>
<feature type="non-terminal residue" evidence="1">
    <location>
        <position position="37"/>
    </location>
</feature>